<dbReference type="PANTHER" id="PTHR30185">
    <property type="entry name" value="CRYPTIC BETA-GLUCOSIDE BGL OPERON ANTITERMINATOR"/>
    <property type="match status" value="1"/>
</dbReference>
<comment type="caution">
    <text evidence="5">The sequence shown here is derived from an EMBL/GenBank/DDBJ whole genome shotgun (WGS) entry which is preliminary data.</text>
</comment>
<dbReference type="InterPro" id="IPR036388">
    <property type="entry name" value="WH-like_DNA-bd_sf"/>
</dbReference>
<keyword evidence="3" id="KW-1133">Transmembrane helix</keyword>
<dbReference type="PANTHER" id="PTHR30185:SF12">
    <property type="entry name" value="TRANSCRIPTIONAL REGULATOR MANR"/>
    <property type="match status" value="1"/>
</dbReference>
<evidence type="ECO:0000313" key="6">
    <source>
        <dbReference type="Proteomes" id="UP000664495"/>
    </source>
</evidence>
<organism evidence="5 6">
    <name type="scientific">Candidatus Enterococcus murrayae</name>
    <dbReference type="NCBI Taxonomy" id="2815321"/>
    <lineage>
        <taxon>Bacteria</taxon>
        <taxon>Bacillati</taxon>
        <taxon>Bacillota</taxon>
        <taxon>Bacilli</taxon>
        <taxon>Lactobacillales</taxon>
        <taxon>Enterococcaceae</taxon>
        <taxon>Enterococcus</taxon>
    </lineage>
</organism>
<keyword evidence="1" id="KW-0805">Transcription regulation</keyword>
<proteinExistence type="predicted"/>
<dbReference type="EMBL" id="JAFLVR010000063">
    <property type="protein sequence ID" value="MBO0454489.1"/>
    <property type="molecule type" value="Genomic_DNA"/>
</dbReference>
<dbReference type="Proteomes" id="UP000664495">
    <property type="component" value="Unassembled WGS sequence"/>
</dbReference>
<feature type="domain" description="Mga helix-turn-helix" evidence="4">
    <location>
        <begin position="81"/>
        <end position="167"/>
    </location>
</feature>
<keyword evidence="3" id="KW-0812">Transmembrane</keyword>
<protein>
    <submittedName>
        <fullName evidence="5">Helix-turn-helix domain-containing protein</fullName>
    </submittedName>
</protein>
<keyword evidence="6" id="KW-1185">Reference proteome</keyword>
<feature type="transmembrane region" description="Helical" evidence="3">
    <location>
        <begin position="157"/>
        <end position="178"/>
    </location>
</feature>
<evidence type="ECO:0000259" key="4">
    <source>
        <dbReference type="Pfam" id="PF05043"/>
    </source>
</evidence>
<sequence length="511" mass="59763">MNFLVNKLDRNKIFFIQTIFDSEHHICTLDELLQVVDINHQTANSLFHSILDDIRLSDFSDRIHLNYSPTNQIFELQISQSFNIQTILNFYILRSSKFQLLNSLLMTKFETLQDVADSLHVSYTQVRRIIIELNDSLKKVGLEIYSRRNVYIAGNEINLRFFYTVLYVSIYGIGYWPFSSFSFLDISLLLDECPNEVFKSISLDKNVLTHYYLAVHLLRERQGFEIDLHEIRVPLYEACCGSNQAAFESFSTAIGKYLPQKSEAKRIENTQLICSSLVALGGYSSVETIPDFFLLNQTLNEQKFSHKAFYIIDRVNYHLSVPLTYEEREKILYSVLCLHYRIAFIGDALNYLETLLPYYSHETNDLRKKHKIQHIQYLVESEMKTAEFDWSRDYHKYLLPQYCLIYDKHLEFEKHTAPITVAFISLISNQNLQNTICQYFSSYFNLKVANKLDQRVDIIISEVPISADAVSNLRLHQPIIHCHQKIVSSDYDKIATALAQIAKKKFKYPQI</sequence>
<accession>A0ABS3HM14</accession>
<reference evidence="5 6" key="1">
    <citation type="submission" date="2021-03" db="EMBL/GenBank/DDBJ databases">
        <title>Enterococcal diversity collection.</title>
        <authorList>
            <person name="Gilmore M.S."/>
            <person name="Schwartzman J."/>
            <person name="Van Tyne D."/>
            <person name="Martin M."/>
            <person name="Earl A.M."/>
            <person name="Manson A.L."/>
            <person name="Straub T."/>
            <person name="Salamzade R."/>
            <person name="Saavedra J."/>
            <person name="Lebreton F."/>
            <person name="Prichula J."/>
            <person name="Schaufler K."/>
            <person name="Gaca A."/>
            <person name="Sgardioli B."/>
            <person name="Wagenaar J."/>
            <person name="Strong T."/>
        </authorList>
    </citation>
    <scope>NUCLEOTIDE SEQUENCE [LARGE SCALE GENOMIC DNA]</scope>
    <source>
        <strain evidence="5 6">MJM16</strain>
    </source>
</reference>
<gene>
    <name evidence="5" type="ORF">JZO85_19700</name>
</gene>
<evidence type="ECO:0000256" key="3">
    <source>
        <dbReference type="SAM" id="Phobius"/>
    </source>
</evidence>
<keyword evidence="2" id="KW-0804">Transcription</keyword>
<dbReference type="InterPro" id="IPR050661">
    <property type="entry name" value="BglG_antiterminators"/>
</dbReference>
<evidence type="ECO:0000256" key="1">
    <source>
        <dbReference type="ARBA" id="ARBA00023015"/>
    </source>
</evidence>
<evidence type="ECO:0000313" key="5">
    <source>
        <dbReference type="EMBL" id="MBO0454489.1"/>
    </source>
</evidence>
<evidence type="ECO:0000256" key="2">
    <source>
        <dbReference type="ARBA" id="ARBA00023163"/>
    </source>
</evidence>
<dbReference type="InterPro" id="IPR007737">
    <property type="entry name" value="Mga_HTH"/>
</dbReference>
<dbReference type="RefSeq" id="WP_207110225.1">
    <property type="nucleotide sequence ID" value="NZ_JAFLVR010000063.1"/>
</dbReference>
<dbReference type="Gene3D" id="1.10.10.10">
    <property type="entry name" value="Winged helix-like DNA-binding domain superfamily/Winged helix DNA-binding domain"/>
    <property type="match status" value="1"/>
</dbReference>
<keyword evidence="3" id="KW-0472">Membrane</keyword>
<dbReference type="Pfam" id="PF05043">
    <property type="entry name" value="Mga"/>
    <property type="match status" value="1"/>
</dbReference>
<name>A0ABS3HM14_9ENTE</name>